<name>A0A401PA00_SCYTO</name>
<dbReference type="InterPro" id="IPR017243">
    <property type="entry name" value="Bloc1s5"/>
</dbReference>
<dbReference type="PANTHER" id="PTHR31784:SF2">
    <property type="entry name" value="BIOGENESIS OF LYSOSOME-RELATED ORGANELLES COMPLEX 1 SUBUNIT 5"/>
    <property type="match status" value="1"/>
</dbReference>
<dbReference type="GO" id="GO:0031083">
    <property type="term" value="C:BLOC-1 complex"/>
    <property type="evidence" value="ECO:0007669"/>
    <property type="project" value="InterPro"/>
</dbReference>
<feature type="region of interest" description="Disordered" evidence="4">
    <location>
        <begin position="1"/>
        <end position="36"/>
    </location>
</feature>
<evidence type="ECO:0000256" key="3">
    <source>
        <dbReference type="ARBA" id="ARBA00031992"/>
    </source>
</evidence>
<gene>
    <name evidence="5" type="ORF">scyTo_0001162</name>
</gene>
<sequence length="81" mass="9563">MSSRVEAANHITSRIQQREQEADQDERLHDSRERRKAEWAAFVTDQRRQSSELEEEHAKAAEWLKGQYAAMAKDLAKFRTF</sequence>
<evidence type="ECO:0000313" key="5">
    <source>
        <dbReference type="EMBL" id="GCB69971.1"/>
    </source>
</evidence>
<evidence type="ECO:0000313" key="6">
    <source>
        <dbReference type="Proteomes" id="UP000288216"/>
    </source>
</evidence>
<evidence type="ECO:0000256" key="2">
    <source>
        <dbReference type="ARBA" id="ARBA00019580"/>
    </source>
</evidence>
<organism evidence="5 6">
    <name type="scientific">Scyliorhinus torazame</name>
    <name type="common">Cloudy catshark</name>
    <name type="synonym">Catulus torazame</name>
    <dbReference type="NCBI Taxonomy" id="75743"/>
    <lineage>
        <taxon>Eukaryota</taxon>
        <taxon>Metazoa</taxon>
        <taxon>Chordata</taxon>
        <taxon>Craniata</taxon>
        <taxon>Vertebrata</taxon>
        <taxon>Chondrichthyes</taxon>
        <taxon>Elasmobranchii</taxon>
        <taxon>Galeomorphii</taxon>
        <taxon>Galeoidea</taxon>
        <taxon>Carcharhiniformes</taxon>
        <taxon>Scyliorhinidae</taxon>
        <taxon>Scyliorhinus</taxon>
    </lineage>
</organism>
<dbReference type="EMBL" id="BFAA01000251">
    <property type="protein sequence ID" value="GCB69971.1"/>
    <property type="molecule type" value="Genomic_DNA"/>
</dbReference>
<dbReference type="OMA" id="QLQVCME"/>
<dbReference type="AlphaFoldDB" id="A0A401PA00"/>
<reference evidence="5 6" key="1">
    <citation type="journal article" date="2018" name="Nat. Ecol. Evol.">
        <title>Shark genomes provide insights into elasmobranch evolution and the origin of vertebrates.</title>
        <authorList>
            <person name="Hara Y"/>
            <person name="Yamaguchi K"/>
            <person name="Onimaru K"/>
            <person name="Kadota M"/>
            <person name="Koyanagi M"/>
            <person name="Keeley SD"/>
            <person name="Tatsumi K"/>
            <person name="Tanaka K"/>
            <person name="Motone F"/>
            <person name="Kageyama Y"/>
            <person name="Nozu R"/>
            <person name="Adachi N"/>
            <person name="Nishimura O"/>
            <person name="Nakagawa R"/>
            <person name="Tanegashima C"/>
            <person name="Kiyatake I"/>
            <person name="Matsumoto R"/>
            <person name="Murakumo K"/>
            <person name="Nishida K"/>
            <person name="Terakita A"/>
            <person name="Kuratani S"/>
            <person name="Sato K"/>
            <person name="Hyodo S Kuraku.S."/>
        </authorList>
    </citation>
    <scope>NUCLEOTIDE SEQUENCE [LARGE SCALE GENOMIC DNA]</scope>
</reference>
<protein>
    <recommendedName>
        <fullName evidence="2">Biogenesis of lysosome-related organelles complex 1 subunit 5</fullName>
    </recommendedName>
    <alternativeName>
        <fullName evidence="3">Protein Muted homolog</fullName>
    </alternativeName>
</protein>
<proteinExistence type="inferred from homology"/>
<feature type="compositionally biased region" description="Basic and acidic residues" evidence="4">
    <location>
        <begin position="16"/>
        <end position="36"/>
    </location>
</feature>
<keyword evidence="6" id="KW-1185">Reference proteome</keyword>
<accession>A0A401PA00</accession>
<dbReference type="GO" id="GO:0030133">
    <property type="term" value="C:transport vesicle"/>
    <property type="evidence" value="ECO:0007669"/>
    <property type="project" value="InterPro"/>
</dbReference>
<comment type="similarity">
    <text evidence="1">Belongs to the BLOC1S5 family.</text>
</comment>
<comment type="caution">
    <text evidence="5">The sequence shown here is derived from an EMBL/GenBank/DDBJ whole genome shotgun (WGS) entry which is preliminary data.</text>
</comment>
<dbReference type="Proteomes" id="UP000288216">
    <property type="component" value="Unassembled WGS sequence"/>
</dbReference>
<evidence type="ECO:0000256" key="4">
    <source>
        <dbReference type="SAM" id="MobiDB-lite"/>
    </source>
</evidence>
<dbReference type="PANTHER" id="PTHR31784">
    <property type="entry name" value="BIOGENESIS OF LYSOSOME-RELATED ORGANELLES COMPLEX 1 SUBUNIT 5"/>
    <property type="match status" value="1"/>
</dbReference>
<evidence type="ECO:0000256" key="1">
    <source>
        <dbReference type="ARBA" id="ARBA00010754"/>
    </source>
</evidence>
<dbReference type="OrthoDB" id="18964at2759"/>
<dbReference type="Pfam" id="PF14942">
    <property type="entry name" value="Muted"/>
    <property type="match status" value="1"/>
</dbReference>
<dbReference type="STRING" id="75743.A0A401PA00"/>